<organism evidence="2 3">
    <name type="scientific">Scytalidium lignicola</name>
    <name type="common">Hyphomycete</name>
    <dbReference type="NCBI Taxonomy" id="5539"/>
    <lineage>
        <taxon>Eukaryota</taxon>
        <taxon>Fungi</taxon>
        <taxon>Dikarya</taxon>
        <taxon>Ascomycota</taxon>
        <taxon>Pezizomycotina</taxon>
        <taxon>Leotiomycetes</taxon>
        <taxon>Leotiomycetes incertae sedis</taxon>
        <taxon>Scytalidium</taxon>
    </lineage>
</organism>
<proteinExistence type="predicted"/>
<evidence type="ECO:0000256" key="1">
    <source>
        <dbReference type="SAM" id="MobiDB-lite"/>
    </source>
</evidence>
<dbReference type="EMBL" id="NCSJ02000284">
    <property type="protein sequence ID" value="RFU26115.1"/>
    <property type="molecule type" value="Genomic_DNA"/>
</dbReference>
<reference evidence="2 3" key="1">
    <citation type="submission" date="2018-05" db="EMBL/GenBank/DDBJ databases">
        <title>Draft genome sequence of Scytalidium lignicola DSM 105466, a ubiquitous saprotrophic fungus.</title>
        <authorList>
            <person name="Buettner E."/>
            <person name="Gebauer A.M."/>
            <person name="Hofrichter M."/>
            <person name="Liers C."/>
            <person name="Kellner H."/>
        </authorList>
    </citation>
    <scope>NUCLEOTIDE SEQUENCE [LARGE SCALE GENOMIC DNA]</scope>
    <source>
        <strain evidence="2 3">DSM 105466</strain>
    </source>
</reference>
<protein>
    <submittedName>
        <fullName evidence="2">Uncharacterized protein</fullName>
    </submittedName>
</protein>
<keyword evidence="3" id="KW-1185">Reference proteome</keyword>
<feature type="region of interest" description="Disordered" evidence="1">
    <location>
        <begin position="1"/>
        <end position="26"/>
    </location>
</feature>
<dbReference type="AlphaFoldDB" id="A0A3E2GY77"/>
<sequence length="112" mass="12344">MQRPGAKACGPQVAVGDSRLDEADPPRPLRLTLPTATLFRREATATSFIKLQGRIARVHIWRDPDLNPWLYLAKIANWGSDAISGTWIRAIPPFFNASIFPFLGSLATATTK</sequence>
<evidence type="ECO:0000313" key="3">
    <source>
        <dbReference type="Proteomes" id="UP000258309"/>
    </source>
</evidence>
<gene>
    <name evidence="2" type="ORF">B7463_g10224</name>
</gene>
<accession>A0A3E2GY77</accession>
<feature type="non-terminal residue" evidence="2">
    <location>
        <position position="112"/>
    </location>
</feature>
<feature type="non-terminal residue" evidence="2">
    <location>
        <position position="1"/>
    </location>
</feature>
<name>A0A3E2GY77_SCYLI</name>
<comment type="caution">
    <text evidence="2">The sequence shown here is derived from an EMBL/GenBank/DDBJ whole genome shotgun (WGS) entry which is preliminary data.</text>
</comment>
<dbReference type="Proteomes" id="UP000258309">
    <property type="component" value="Unassembled WGS sequence"/>
</dbReference>
<evidence type="ECO:0000313" key="2">
    <source>
        <dbReference type="EMBL" id="RFU26115.1"/>
    </source>
</evidence>